<dbReference type="RefSeq" id="WP_103313063.1">
    <property type="nucleotide sequence ID" value="NZ_PPPD01000001.1"/>
</dbReference>
<dbReference type="Pfam" id="PF00440">
    <property type="entry name" value="TetR_N"/>
    <property type="match status" value="1"/>
</dbReference>
<keyword evidence="7" id="KW-1185">Reference proteome</keyword>
<evidence type="ECO:0000313" key="7">
    <source>
        <dbReference type="Proteomes" id="UP000236379"/>
    </source>
</evidence>
<evidence type="ECO:0000256" key="4">
    <source>
        <dbReference type="PROSITE-ProRule" id="PRU00335"/>
    </source>
</evidence>
<keyword evidence="3" id="KW-0804">Transcription</keyword>
<evidence type="ECO:0000259" key="5">
    <source>
        <dbReference type="PROSITE" id="PS50977"/>
    </source>
</evidence>
<dbReference type="PROSITE" id="PS50977">
    <property type="entry name" value="HTH_TETR_2"/>
    <property type="match status" value="1"/>
</dbReference>
<organism evidence="6 7">
    <name type="scientific">Deinococcus koreensis</name>
    <dbReference type="NCBI Taxonomy" id="2054903"/>
    <lineage>
        <taxon>Bacteria</taxon>
        <taxon>Thermotogati</taxon>
        <taxon>Deinococcota</taxon>
        <taxon>Deinococci</taxon>
        <taxon>Deinococcales</taxon>
        <taxon>Deinococcaceae</taxon>
        <taxon>Deinococcus</taxon>
    </lineage>
</organism>
<protein>
    <submittedName>
        <fullName evidence="6">TetR family transcriptional regulator</fullName>
    </submittedName>
</protein>
<dbReference type="Gene3D" id="1.10.10.60">
    <property type="entry name" value="Homeodomain-like"/>
    <property type="match status" value="1"/>
</dbReference>
<dbReference type="GO" id="GO:0000976">
    <property type="term" value="F:transcription cis-regulatory region binding"/>
    <property type="evidence" value="ECO:0007669"/>
    <property type="project" value="TreeGrafter"/>
</dbReference>
<dbReference type="Pfam" id="PF13305">
    <property type="entry name" value="TetR_C_33"/>
    <property type="match status" value="1"/>
</dbReference>
<dbReference type="InterPro" id="IPR009057">
    <property type="entry name" value="Homeodomain-like_sf"/>
</dbReference>
<sequence>MPYPTKLTPDAILDAAWALLGNGGPEALSMRPLADALGVRPGSLYRHIESRDALIRTLAERSALALQAELLAAASGHPSRDALQAASLAYLHYARSQPHAYGLLLNPDHQTGQAGIQTPPGKALWNTLLALVGALSGDPDDTNHAVALWTFLHGASALERAGIYGASGPRGGLDVGLVALLDHMEAAAQQTARNRPS</sequence>
<dbReference type="Proteomes" id="UP000236379">
    <property type="component" value="Unassembled WGS sequence"/>
</dbReference>
<feature type="DNA-binding region" description="H-T-H motif" evidence="4">
    <location>
        <begin position="29"/>
        <end position="48"/>
    </location>
</feature>
<dbReference type="PANTHER" id="PTHR30055">
    <property type="entry name" value="HTH-TYPE TRANSCRIPTIONAL REGULATOR RUTR"/>
    <property type="match status" value="1"/>
</dbReference>
<evidence type="ECO:0000313" key="6">
    <source>
        <dbReference type="EMBL" id="PNY82631.1"/>
    </source>
</evidence>
<dbReference type="SUPFAM" id="SSF46689">
    <property type="entry name" value="Homeodomain-like"/>
    <property type="match status" value="1"/>
</dbReference>
<evidence type="ECO:0000256" key="3">
    <source>
        <dbReference type="ARBA" id="ARBA00023163"/>
    </source>
</evidence>
<feature type="domain" description="HTH tetR-type" evidence="5">
    <location>
        <begin position="6"/>
        <end position="66"/>
    </location>
</feature>
<name>A0A2K3V1I5_9DEIO</name>
<keyword evidence="1" id="KW-0805">Transcription regulation</keyword>
<dbReference type="InterPro" id="IPR001647">
    <property type="entry name" value="HTH_TetR"/>
</dbReference>
<reference evidence="6 7" key="1">
    <citation type="submission" date="2018-01" db="EMBL/GenBank/DDBJ databases">
        <title>Deinococcus koreensis sp. nov., a radiation-resistant bacterium isolated from river water.</title>
        <authorList>
            <person name="Choi A."/>
        </authorList>
    </citation>
    <scope>NUCLEOTIDE SEQUENCE [LARGE SCALE GENOMIC DNA]</scope>
    <source>
        <strain evidence="6 7">SJW1-2</strain>
    </source>
</reference>
<evidence type="ECO:0000256" key="2">
    <source>
        <dbReference type="ARBA" id="ARBA00023125"/>
    </source>
</evidence>
<gene>
    <name evidence="6" type="ORF">CVO96_15870</name>
</gene>
<dbReference type="SUPFAM" id="SSF48498">
    <property type="entry name" value="Tetracyclin repressor-like, C-terminal domain"/>
    <property type="match status" value="1"/>
</dbReference>
<dbReference type="InterPro" id="IPR025996">
    <property type="entry name" value="MT1864/Rv1816-like_C"/>
</dbReference>
<dbReference type="OrthoDB" id="63332at2"/>
<proteinExistence type="predicted"/>
<dbReference type="GO" id="GO:0003700">
    <property type="term" value="F:DNA-binding transcription factor activity"/>
    <property type="evidence" value="ECO:0007669"/>
    <property type="project" value="TreeGrafter"/>
</dbReference>
<dbReference type="AlphaFoldDB" id="A0A2K3V1I5"/>
<dbReference type="InterPro" id="IPR050109">
    <property type="entry name" value="HTH-type_TetR-like_transc_reg"/>
</dbReference>
<dbReference type="EMBL" id="PPPD01000001">
    <property type="protein sequence ID" value="PNY82631.1"/>
    <property type="molecule type" value="Genomic_DNA"/>
</dbReference>
<dbReference type="PRINTS" id="PR00455">
    <property type="entry name" value="HTHTETR"/>
</dbReference>
<dbReference type="PANTHER" id="PTHR30055:SF239">
    <property type="entry name" value="TRANSCRIPTIONAL REGULATORY PROTEIN"/>
    <property type="match status" value="1"/>
</dbReference>
<dbReference type="Gene3D" id="1.10.357.10">
    <property type="entry name" value="Tetracycline Repressor, domain 2"/>
    <property type="match status" value="1"/>
</dbReference>
<evidence type="ECO:0000256" key="1">
    <source>
        <dbReference type="ARBA" id="ARBA00023015"/>
    </source>
</evidence>
<comment type="caution">
    <text evidence="6">The sequence shown here is derived from an EMBL/GenBank/DDBJ whole genome shotgun (WGS) entry which is preliminary data.</text>
</comment>
<dbReference type="InterPro" id="IPR036271">
    <property type="entry name" value="Tet_transcr_reg_TetR-rel_C_sf"/>
</dbReference>
<keyword evidence="2 4" id="KW-0238">DNA-binding</keyword>
<accession>A0A2K3V1I5</accession>